<accession>A0AAW2ZDX3</accession>
<comment type="caution">
    <text evidence="2">The sequence shown here is derived from an EMBL/GenBank/DDBJ whole genome shotgun (WGS) entry which is preliminary data.</text>
</comment>
<dbReference type="CDD" id="cd06093">
    <property type="entry name" value="PX_domain"/>
    <property type="match status" value="1"/>
</dbReference>
<dbReference type="PANTHER" id="PTHR22775:SF3">
    <property type="entry name" value="SORTING NEXIN-13"/>
    <property type="match status" value="1"/>
</dbReference>
<dbReference type="CDD" id="cd00257">
    <property type="entry name" value="beta-trefoil_FSCN-like"/>
    <property type="match status" value="1"/>
</dbReference>
<dbReference type="SUPFAM" id="SSF64268">
    <property type="entry name" value="PX domain"/>
    <property type="match status" value="1"/>
</dbReference>
<keyword evidence="3" id="KW-1185">Reference proteome</keyword>
<dbReference type="PROSITE" id="PS50195">
    <property type="entry name" value="PX"/>
    <property type="match status" value="1"/>
</dbReference>
<sequence>MNFGSESHQVSNISLVYGDKLHLKSLSSDRYLCAEDNYSVNINRESAREWETFTMESRYKEHGQEVRYGDLINLKTNHNTFICADDQGYVVADRKEPQEWETFIIIDPNNIYNNNLVPSWGTVASFKSDHDRFLSANQNGEATTNHQLTVTEFFHVIQFGHSTMTVNHHRSLHRTLTDTLPTITHEVNYTFEPVYTIPVTQPELTQPVNAPHIEQQSSEYARDSAKITEVIEQEGTHYYVVQVNHGHTGLHYVHRRYKEFNNLHNKLVAKYPERMKGVQMPFPHFVSAIKKSDATVENRRSIFNHLLMHIMCDDILMRDQNVIEFLHEKL</sequence>
<proteinExistence type="predicted"/>
<feature type="domain" description="PX" evidence="1">
    <location>
        <begin position="217"/>
        <end position="330"/>
    </location>
</feature>
<dbReference type="Gene3D" id="3.30.1520.10">
    <property type="entry name" value="Phox-like domain"/>
    <property type="match status" value="1"/>
</dbReference>
<dbReference type="Pfam" id="PF00787">
    <property type="entry name" value="PX"/>
    <property type="match status" value="1"/>
</dbReference>
<dbReference type="SMART" id="SM00312">
    <property type="entry name" value="PX"/>
    <property type="match status" value="1"/>
</dbReference>
<dbReference type="Pfam" id="PF25490">
    <property type="entry name" value="DUF7910"/>
    <property type="match status" value="1"/>
</dbReference>
<evidence type="ECO:0000313" key="2">
    <source>
        <dbReference type="EMBL" id="KAL0487549.1"/>
    </source>
</evidence>
<organism evidence="2 3">
    <name type="scientific">Acrasis kona</name>
    <dbReference type="NCBI Taxonomy" id="1008807"/>
    <lineage>
        <taxon>Eukaryota</taxon>
        <taxon>Discoba</taxon>
        <taxon>Heterolobosea</taxon>
        <taxon>Tetramitia</taxon>
        <taxon>Eutetramitia</taxon>
        <taxon>Acrasidae</taxon>
        <taxon>Acrasis</taxon>
    </lineage>
</organism>
<reference evidence="2 3" key="1">
    <citation type="submission" date="2024-03" db="EMBL/GenBank/DDBJ databases">
        <title>The Acrasis kona genome and developmental transcriptomes reveal deep origins of eukaryotic multicellular pathways.</title>
        <authorList>
            <person name="Sheikh S."/>
            <person name="Fu C.-J."/>
            <person name="Brown M.W."/>
            <person name="Baldauf S.L."/>
        </authorList>
    </citation>
    <scope>NUCLEOTIDE SEQUENCE [LARGE SCALE GENOMIC DNA]</scope>
    <source>
        <strain evidence="2 3">ATCC MYA-3509</strain>
    </source>
</reference>
<dbReference type="GO" id="GO:0035091">
    <property type="term" value="F:phosphatidylinositol binding"/>
    <property type="evidence" value="ECO:0007669"/>
    <property type="project" value="InterPro"/>
</dbReference>
<dbReference type="InterPro" id="IPR008999">
    <property type="entry name" value="Actin-crosslinking"/>
</dbReference>
<dbReference type="Gene3D" id="2.80.10.50">
    <property type="match status" value="2"/>
</dbReference>
<name>A0AAW2ZDX3_9EUKA</name>
<dbReference type="SUPFAM" id="SSF50405">
    <property type="entry name" value="Actin-crosslinking proteins"/>
    <property type="match status" value="1"/>
</dbReference>
<dbReference type="EMBL" id="JAOPGA020001349">
    <property type="protein sequence ID" value="KAL0487549.1"/>
    <property type="molecule type" value="Genomic_DNA"/>
</dbReference>
<dbReference type="AlphaFoldDB" id="A0AAW2ZDX3"/>
<protein>
    <submittedName>
        <fullName evidence="2">MVP1</fullName>
    </submittedName>
</protein>
<dbReference type="InterPro" id="IPR057232">
    <property type="entry name" value="DUF7910"/>
</dbReference>
<dbReference type="Proteomes" id="UP001431209">
    <property type="component" value="Unassembled WGS sequence"/>
</dbReference>
<dbReference type="PANTHER" id="PTHR22775">
    <property type="entry name" value="SORTING NEXIN"/>
    <property type="match status" value="1"/>
</dbReference>
<evidence type="ECO:0000259" key="1">
    <source>
        <dbReference type="PROSITE" id="PS50195"/>
    </source>
</evidence>
<evidence type="ECO:0000313" key="3">
    <source>
        <dbReference type="Proteomes" id="UP001431209"/>
    </source>
</evidence>
<gene>
    <name evidence="2" type="ORF">AKO1_000313</name>
</gene>
<dbReference type="InterPro" id="IPR001683">
    <property type="entry name" value="PX_dom"/>
</dbReference>
<dbReference type="InterPro" id="IPR036871">
    <property type="entry name" value="PX_dom_sf"/>
</dbReference>